<dbReference type="GO" id="GO:0016491">
    <property type="term" value="F:oxidoreductase activity"/>
    <property type="evidence" value="ECO:0007669"/>
    <property type="project" value="InterPro"/>
</dbReference>
<evidence type="ECO:0000313" key="4">
    <source>
        <dbReference type="Proteomes" id="UP000322214"/>
    </source>
</evidence>
<keyword evidence="4" id="KW-1185">Reference proteome</keyword>
<evidence type="ECO:0000313" key="3">
    <source>
        <dbReference type="EMBL" id="QEG24476.1"/>
    </source>
</evidence>
<dbReference type="InterPro" id="IPR013740">
    <property type="entry name" value="Redoxin"/>
</dbReference>
<dbReference type="EMBL" id="CP042912">
    <property type="protein sequence ID" value="QEG24476.1"/>
    <property type="molecule type" value="Genomic_DNA"/>
</dbReference>
<keyword evidence="1" id="KW-0732">Signal</keyword>
<dbReference type="OrthoDB" id="9798454at2"/>
<dbReference type="InterPro" id="IPR013766">
    <property type="entry name" value="Thioredoxin_domain"/>
</dbReference>
<dbReference type="Gene3D" id="3.40.30.10">
    <property type="entry name" value="Glutaredoxin"/>
    <property type="match status" value="1"/>
</dbReference>
<proteinExistence type="predicted"/>
<dbReference type="KEGG" id="mff:MFFC18_43960"/>
<protein>
    <submittedName>
        <fullName evidence="3">Thiol-disulfide oxidoreductase</fullName>
    </submittedName>
</protein>
<sequence length="412" mass="45068" precursor="true">MLRLRLFAFLFAALLSAATTINAQEGLWDAQLDSPGGPIRFGLKLERSSEEHWSAWLVNGSEQIEVPSVKLADNGNLVLSIDHYDSQLSLVQVPKTDVSDTSLTGTWKKRRKANQWVEMSLNASLVKEQKPDQTAAPLSFDGRWKVKFSSSDSPAVGIFKSDAKTNVLSGTFLTTTGDYRFLAGSVVEDSMELSCFDGAHAFLFKAKQNDDGSLTGDFWSSNTWHETWTATRDKDAQLPDSFQLTTATAANINTLSFPDLNQNETRLDDDRFAAPVRIIHIFGSWCPNCHDAGKYLAELKAKYGNKISVVGIAFELTGDANRDAVQVRKYLKRHGLDHPVLIGGGSSSKDKASEAMTIIDEVRSYPTTVFANKDGKIVAVHQGFSGPATGEAYTALKSGFEAVIEGILTSNK</sequence>
<dbReference type="InterPro" id="IPR050553">
    <property type="entry name" value="Thioredoxin_ResA/DsbE_sf"/>
</dbReference>
<dbReference type="InterPro" id="IPR036249">
    <property type="entry name" value="Thioredoxin-like_sf"/>
</dbReference>
<evidence type="ECO:0000256" key="1">
    <source>
        <dbReference type="SAM" id="SignalP"/>
    </source>
</evidence>
<feature type="domain" description="Thioredoxin" evidence="2">
    <location>
        <begin position="244"/>
        <end position="405"/>
    </location>
</feature>
<organism evidence="3 4">
    <name type="scientific">Mariniblastus fucicola</name>
    <dbReference type="NCBI Taxonomy" id="980251"/>
    <lineage>
        <taxon>Bacteria</taxon>
        <taxon>Pseudomonadati</taxon>
        <taxon>Planctomycetota</taxon>
        <taxon>Planctomycetia</taxon>
        <taxon>Pirellulales</taxon>
        <taxon>Pirellulaceae</taxon>
        <taxon>Mariniblastus</taxon>
    </lineage>
</organism>
<dbReference type="SUPFAM" id="SSF52833">
    <property type="entry name" value="Thioredoxin-like"/>
    <property type="match status" value="1"/>
</dbReference>
<reference evidence="3 4" key="1">
    <citation type="submission" date="2019-08" db="EMBL/GenBank/DDBJ databases">
        <title>Deep-cultivation of Planctomycetes and their phenomic and genomic characterization uncovers novel biology.</title>
        <authorList>
            <person name="Wiegand S."/>
            <person name="Jogler M."/>
            <person name="Boedeker C."/>
            <person name="Pinto D."/>
            <person name="Vollmers J."/>
            <person name="Rivas-Marin E."/>
            <person name="Kohn T."/>
            <person name="Peeters S.H."/>
            <person name="Heuer A."/>
            <person name="Rast P."/>
            <person name="Oberbeckmann S."/>
            <person name="Bunk B."/>
            <person name="Jeske O."/>
            <person name="Meyerdierks A."/>
            <person name="Storesund J.E."/>
            <person name="Kallscheuer N."/>
            <person name="Luecker S."/>
            <person name="Lage O.M."/>
            <person name="Pohl T."/>
            <person name="Merkel B.J."/>
            <person name="Hornburger P."/>
            <person name="Mueller R.-W."/>
            <person name="Bruemmer F."/>
            <person name="Labrenz M."/>
            <person name="Spormann A.M."/>
            <person name="Op den Camp H."/>
            <person name="Overmann J."/>
            <person name="Amann R."/>
            <person name="Jetten M.S.M."/>
            <person name="Mascher T."/>
            <person name="Medema M.H."/>
            <person name="Devos D.P."/>
            <person name="Kaster A.-K."/>
            <person name="Ovreas L."/>
            <person name="Rohde M."/>
            <person name="Galperin M.Y."/>
            <person name="Jogler C."/>
        </authorList>
    </citation>
    <scope>NUCLEOTIDE SEQUENCE [LARGE SCALE GENOMIC DNA]</scope>
    <source>
        <strain evidence="3 4">FC18</strain>
    </source>
</reference>
<name>A0A5B9PIG8_9BACT</name>
<dbReference type="Proteomes" id="UP000322214">
    <property type="component" value="Chromosome"/>
</dbReference>
<dbReference type="PANTHER" id="PTHR42852:SF17">
    <property type="entry name" value="THIOREDOXIN-LIKE PROTEIN HI_1115"/>
    <property type="match status" value="1"/>
</dbReference>
<evidence type="ECO:0000259" key="2">
    <source>
        <dbReference type="PROSITE" id="PS51352"/>
    </source>
</evidence>
<dbReference type="RefSeq" id="WP_075083943.1">
    <property type="nucleotide sequence ID" value="NZ_CP042912.1"/>
</dbReference>
<dbReference type="PROSITE" id="PS51352">
    <property type="entry name" value="THIOREDOXIN_2"/>
    <property type="match status" value="1"/>
</dbReference>
<dbReference type="Pfam" id="PF08534">
    <property type="entry name" value="Redoxin"/>
    <property type="match status" value="1"/>
</dbReference>
<dbReference type="AlphaFoldDB" id="A0A5B9PIG8"/>
<feature type="chain" id="PRO_5022874521" evidence="1">
    <location>
        <begin position="24"/>
        <end position="412"/>
    </location>
</feature>
<accession>A0A5B9PIG8</accession>
<dbReference type="CDD" id="cd02966">
    <property type="entry name" value="TlpA_like_family"/>
    <property type="match status" value="1"/>
</dbReference>
<feature type="signal peptide" evidence="1">
    <location>
        <begin position="1"/>
        <end position="23"/>
    </location>
</feature>
<dbReference type="PANTHER" id="PTHR42852">
    <property type="entry name" value="THIOL:DISULFIDE INTERCHANGE PROTEIN DSBE"/>
    <property type="match status" value="1"/>
</dbReference>
<dbReference type="STRING" id="980251.GCA_001642875_01173"/>
<gene>
    <name evidence="3" type="ORF">MFFC18_43960</name>
</gene>